<dbReference type="EC" id="2.4.2.45" evidence="6"/>
<evidence type="ECO:0000313" key="6">
    <source>
        <dbReference type="EMBL" id="MBB6120410.1"/>
    </source>
</evidence>
<keyword evidence="6" id="KW-0328">Glycosyltransferase</keyword>
<feature type="transmembrane region" description="Helical" evidence="5">
    <location>
        <begin position="175"/>
        <end position="194"/>
    </location>
</feature>
<accession>A0A841IQC9</accession>
<feature type="transmembrane region" description="Helical" evidence="5">
    <location>
        <begin position="124"/>
        <end position="144"/>
    </location>
</feature>
<dbReference type="AlphaFoldDB" id="A0A841IQC9"/>
<feature type="transmembrane region" description="Helical" evidence="5">
    <location>
        <begin position="98"/>
        <end position="118"/>
    </location>
</feature>
<evidence type="ECO:0000256" key="5">
    <source>
        <dbReference type="SAM" id="Phobius"/>
    </source>
</evidence>
<dbReference type="RefSeq" id="WP_184291428.1">
    <property type="nucleotide sequence ID" value="NZ_JACHJO010000006.1"/>
</dbReference>
<comment type="caution">
    <text evidence="6">The sequence shown here is derived from an EMBL/GenBank/DDBJ whole genome shotgun (WGS) entry which is preliminary data.</text>
</comment>
<feature type="transmembrane region" description="Helical" evidence="5">
    <location>
        <begin position="56"/>
        <end position="77"/>
    </location>
</feature>
<protein>
    <submittedName>
        <fullName evidence="6">Decaprenyl-phosphate phosphoribosyltransferase</fullName>
        <ecNumber evidence="6">2.4.2.45</ecNumber>
    </submittedName>
</protein>
<dbReference type="GO" id="GO:0016765">
    <property type="term" value="F:transferase activity, transferring alkyl or aryl (other than methyl) groups"/>
    <property type="evidence" value="ECO:0007669"/>
    <property type="project" value="InterPro"/>
</dbReference>
<keyword evidence="4 5" id="KW-0472">Membrane</keyword>
<comment type="subcellular location">
    <subcellularLocation>
        <location evidence="1">Membrane</location>
        <topology evidence="1">Multi-pass membrane protein</topology>
    </subcellularLocation>
</comment>
<evidence type="ECO:0000256" key="2">
    <source>
        <dbReference type="ARBA" id="ARBA00022692"/>
    </source>
</evidence>
<evidence type="ECO:0000256" key="1">
    <source>
        <dbReference type="ARBA" id="ARBA00004141"/>
    </source>
</evidence>
<dbReference type="EMBL" id="JACHJO010000006">
    <property type="protein sequence ID" value="MBB6120410.1"/>
    <property type="molecule type" value="Genomic_DNA"/>
</dbReference>
<dbReference type="InterPro" id="IPR044878">
    <property type="entry name" value="UbiA_sf"/>
</dbReference>
<dbReference type="InterPro" id="IPR000537">
    <property type="entry name" value="UbiA_prenyltransferase"/>
</dbReference>
<dbReference type="PANTHER" id="PTHR42723:SF1">
    <property type="entry name" value="CHLOROPHYLL SYNTHASE, CHLOROPLASTIC"/>
    <property type="match status" value="1"/>
</dbReference>
<dbReference type="PANTHER" id="PTHR42723">
    <property type="entry name" value="CHLOROPHYLL SYNTHASE"/>
    <property type="match status" value="1"/>
</dbReference>
<dbReference type="Gene3D" id="1.10.357.140">
    <property type="entry name" value="UbiA prenyltransferase"/>
    <property type="match status" value="1"/>
</dbReference>
<dbReference type="CDD" id="cd13963">
    <property type="entry name" value="PT_UbiA_2"/>
    <property type="match status" value="1"/>
</dbReference>
<keyword evidence="3 5" id="KW-1133">Transmembrane helix</keyword>
<dbReference type="GO" id="GO:0016757">
    <property type="term" value="F:glycosyltransferase activity"/>
    <property type="evidence" value="ECO:0007669"/>
    <property type="project" value="UniProtKB-KW"/>
</dbReference>
<dbReference type="NCBIfam" id="NF008978">
    <property type="entry name" value="PRK12324.1-4"/>
    <property type="match status" value="1"/>
</dbReference>
<dbReference type="GO" id="GO:0016020">
    <property type="term" value="C:membrane"/>
    <property type="evidence" value="ECO:0007669"/>
    <property type="project" value="UniProtKB-SubCell"/>
</dbReference>
<evidence type="ECO:0000313" key="7">
    <source>
        <dbReference type="Proteomes" id="UP000536604"/>
    </source>
</evidence>
<dbReference type="InterPro" id="IPR050475">
    <property type="entry name" value="Prenyltransferase_related"/>
</dbReference>
<evidence type="ECO:0000256" key="3">
    <source>
        <dbReference type="ARBA" id="ARBA00022989"/>
    </source>
</evidence>
<dbReference type="Pfam" id="PF01040">
    <property type="entry name" value="UbiA"/>
    <property type="match status" value="1"/>
</dbReference>
<sequence length="308" mass="32625">MTTTTEDPERLRDRRTQRWRGAFPALLGALRPRQWPKNLLVAAAPAAAGTLTEAQAAAACASVFVLFCVAAGGTYLLNDVRDIERDRAHPRKRHRPIASGRVPVPVAVTVGSLLVVAAPAASLLLGDPLLTGILTGYVVLTLAYTHRLKDIAVLDLVAVASCHVLRAAAGGVAAGVPLSSWFVAVVSLAALLVVTGKREVELRALADRPAPGPVRAVLNVYTPACLARTRTAVSAAMILTYVLWAFEQGGGNAFHAASTLPFTMFVLRYNLLVDRGTGEEPEEIALRDRPLQLAGASLLTLVCLGIHL</sequence>
<keyword evidence="6" id="KW-0808">Transferase</keyword>
<dbReference type="Proteomes" id="UP000536604">
    <property type="component" value="Unassembled WGS sequence"/>
</dbReference>
<keyword evidence="7" id="KW-1185">Reference proteome</keyword>
<evidence type="ECO:0000256" key="4">
    <source>
        <dbReference type="ARBA" id="ARBA00023136"/>
    </source>
</evidence>
<reference evidence="6 7" key="1">
    <citation type="submission" date="2020-08" db="EMBL/GenBank/DDBJ databases">
        <title>Genomic Encyclopedia of Type Strains, Phase III (KMG-III): the genomes of soil and plant-associated and newly described type strains.</title>
        <authorList>
            <person name="Whitman W."/>
        </authorList>
    </citation>
    <scope>NUCLEOTIDE SEQUENCE [LARGE SCALE GENOMIC DNA]</scope>
    <source>
        <strain evidence="6 7">CECT 8712</strain>
    </source>
</reference>
<keyword evidence="2 5" id="KW-0812">Transmembrane</keyword>
<gene>
    <name evidence="6" type="ORF">FHS13_002362</name>
</gene>
<name>A0A841IQC9_9ACTN</name>
<organism evidence="6 7">
    <name type="scientific">Nocardiopsis algeriensis</name>
    <dbReference type="NCBI Taxonomy" id="1478215"/>
    <lineage>
        <taxon>Bacteria</taxon>
        <taxon>Bacillati</taxon>
        <taxon>Actinomycetota</taxon>
        <taxon>Actinomycetes</taxon>
        <taxon>Streptosporangiales</taxon>
        <taxon>Nocardiopsidaceae</taxon>
        <taxon>Nocardiopsis</taxon>
    </lineage>
</organism>
<proteinExistence type="predicted"/>